<dbReference type="KEGG" id="csu:CSUB_C0035"/>
<evidence type="ECO:0000313" key="1">
    <source>
        <dbReference type="EMBL" id="BAJ46814.1"/>
    </source>
</evidence>
<dbReference type="BioCyc" id="CCAL311458:G131R-35-MONOMER"/>
<dbReference type="EMBL" id="AP011723">
    <property type="protein sequence ID" value="BAJ46814.1"/>
    <property type="molecule type" value="Genomic_DNA"/>
</dbReference>
<evidence type="ECO:0000313" key="2">
    <source>
        <dbReference type="EMBL" id="BAJ49901.1"/>
    </source>
</evidence>
<organism evidence="1 3">
    <name type="scientific">Caldiarchaeum subterraneum</name>
    <dbReference type="NCBI Taxonomy" id="311458"/>
    <lineage>
        <taxon>Archaea</taxon>
        <taxon>Nitrososphaerota</taxon>
        <taxon>Candidatus Caldarchaeales</taxon>
        <taxon>Candidatus Caldarchaeaceae</taxon>
        <taxon>Candidatus Caldarchaeum</taxon>
    </lineage>
</organism>
<protein>
    <submittedName>
        <fullName evidence="1">Uncharacterized protein</fullName>
    </submittedName>
</protein>
<evidence type="ECO:0000313" key="3">
    <source>
        <dbReference type="Proteomes" id="UP000008120"/>
    </source>
</evidence>
<gene>
    <name evidence="2" type="ORF">CSUB_C0035</name>
    <name evidence="1" type="ORF">HGMM_F29E04C20</name>
</gene>
<accession>E6N3A8</accession>
<sequence length="135" mass="15619">MKKLVKPKTLHELAKILIQIGELMQSLPDFNLVDIEQPSKINEQREKEVSKNFLAQPVVGTDDDISAFVSRMRQIKREEAEKMLSALTYKKLKLVVKTLGLPVGERKNKDVLIRKILWHLFDFEKGHKLLRNGES</sequence>
<proteinExistence type="predicted"/>
<name>E6N3A8_CALS0</name>
<reference evidence="1 3" key="1">
    <citation type="journal article" date="2005" name="Environ. Microbiol.">
        <title>Genetic and functional properties of uncultivated thermophilic crenarchaeotes from a subsurface gold mine as revealed by analysis of genome fragments.</title>
        <authorList>
            <person name="Nunoura T."/>
            <person name="Hirayama H."/>
            <person name="Takami H."/>
            <person name="Oida H."/>
            <person name="Nishi S."/>
            <person name="Shimamura S."/>
            <person name="Suzuki Y."/>
            <person name="Inagaki F."/>
            <person name="Takai K."/>
            <person name="Nealson K.H."/>
            <person name="Horikoshi K."/>
        </authorList>
    </citation>
    <scope>NUCLEOTIDE SEQUENCE [LARGE SCALE GENOMIC DNA]</scope>
</reference>
<dbReference type="Proteomes" id="UP000008120">
    <property type="component" value="Chromosome"/>
</dbReference>
<dbReference type="EMBL" id="BA000048">
    <property type="protein sequence ID" value="BAJ49901.1"/>
    <property type="molecule type" value="Genomic_DNA"/>
</dbReference>
<dbReference type="AlphaFoldDB" id="E6N3A8"/>
<reference evidence="1" key="3">
    <citation type="journal article" date="2012" name="PLoS ONE">
        <title>A Deeply Branching Thermophilic Bacterium with an Ancient Acetyl-CoA Pathway Dominates a Subsurface Ecosystem.</title>
        <authorList>
            <person name="Takami H."/>
            <person name="Noguchi H."/>
            <person name="Takaki Y."/>
            <person name="Uchiyama I."/>
            <person name="Toyoda A."/>
            <person name="Nishi S."/>
            <person name="Chee G.-J."/>
            <person name="Arai W."/>
            <person name="Nunoura T."/>
            <person name="Itoh T."/>
            <person name="Hattori M."/>
            <person name="Takai K."/>
        </authorList>
    </citation>
    <scope>NUCLEOTIDE SEQUENCE</scope>
</reference>
<reference evidence="1 3" key="2">
    <citation type="journal article" date="2011" name="Nucleic Acids Res.">
        <title>Insights into the evolution of Archaea and eukaryotic protein modifier systems revealed by the genome of a novel archaeal group.</title>
        <authorList>
            <person name="Nunoura T."/>
            <person name="Takaki Y."/>
            <person name="Kakuta J."/>
            <person name="Nishi S."/>
            <person name="Sugahara J."/>
            <person name="Kazama H."/>
            <person name="Chee G."/>
            <person name="Hattori M."/>
            <person name="Kanai A."/>
            <person name="Atomi H."/>
            <person name="Takai K."/>
            <person name="Takami H."/>
        </authorList>
    </citation>
    <scope>NUCLEOTIDE SEQUENCE [LARGE SCALE GENOMIC DNA]</scope>
</reference>